<keyword evidence="1" id="KW-0812">Transmembrane</keyword>
<dbReference type="EMBL" id="CADEAL010002726">
    <property type="protein sequence ID" value="CAB1441867.1"/>
    <property type="molecule type" value="Genomic_DNA"/>
</dbReference>
<dbReference type="GO" id="GO:0030041">
    <property type="term" value="P:actin filament polymerization"/>
    <property type="evidence" value="ECO:0007669"/>
    <property type="project" value="TreeGrafter"/>
</dbReference>
<keyword evidence="1" id="KW-0472">Membrane</keyword>
<dbReference type="SUPFAM" id="SSF48371">
    <property type="entry name" value="ARM repeat"/>
    <property type="match status" value="1"/>
</dbReference>
<dbReference type="PANTHER" id="PTHR45691:SF6">
    <property type="entry name" value="PROTEIN DIAPHANOUS"/>
    <property type="match status" value="1"/>
</dbReference>
<dbReference type="GO" id="GO:0003779">
    <property type="term" value="F:actin binding"/>
    <property type="evidence" value="ECO:0007669"/>
    <property type="project" value="InterPro"/>
</dbReference>
<gene>
    <name evidence="3" type="ORF">PLEPLA_LOCUS29593</name>
</gene>
<sequence length="179" mass="20252">MDRFASIRIPGTPSYIAFRGYGHAQDHSERDLALMEDMNLNEEKKTPLREKDLNKKREMVIQYIFTASKTGTLRSSHQVSPQEFLGELKSGVMDERLFGCLDSLRVSLTSNPVRLRMAVVLHHLLVLYFTPDLFCLLFVILSFEPEAVVSDSVAYEGLVLKLNCSPVAGIKNSDHEIHV</sequence>
<name>A0A9N7V2Y9_PLEPL</name>
<feature type="transmembrane region" description="Helical" evidence="1">
    <location>
        <begin position="124"/>
        <end position="143"/>
    </location>
</feature>
<dbReference type="Proteomes" id="UP001153269">
    <property type="component" value="Unassembled WGS sequence"/>
</dbReference>
<keyword evidence="1" id="KW-1133">Transmembrane helix</keyword>
<keyword evidence="4" id="KW-1185">Reference proteome</keyword>
<organism evidence="3 4">
    <name type="scientific">Pleuronectes platessa</name>
    <name type="common">European plaice</name>
    <dbReference type="NCBI Taxonomy" id="8262"/>
    <lineage>
        <taxon>Eukaryota</taxon>
        <taxon>Metazoa</taxon>
        <taxon>Chordata</taxon>
        <taxon>Craniata</taxon>
        <taxon>Vertebrata</taxon>
        <taxon>Euteleostomi</taxon>
        <taxon>Actinopterygii</taxon>
        <taxon>Neopterygii</taxon>
        <taxon>Teleostei</taxon>
        <taxon>Neoteleostei</taxon>
        <taxon>Acanthomorphata</taxon>
        <taxon>Carangaria</taxon>
        <taxon>Pleuronectiformes</taxon>
        <taxon>Pleuronectoidei</taxon>
        <taxon>Pleuronectidae</taxon>
        <taxon>Pleuronectes</taxon>
    </lineage>
</organism>
<dbReference type="Pfam" id="PF06371">
    <property type="entry name" value="Drf_GBD"/>
    <property type="match status" value="1"/>
</dbReference>
<dbReference type="GO" id="GO:0005884">
    <property type="term" value="C:actin filament"/>
    <property type="evidence" value="ECO:0007669"/>
    <property type="project" value="TreeGrafter"/>
</dbReference>
<dbReference type="InterPro" id="IPR016024">
    <property type="entry name" value="ARM-type_fold"/>
</dbReference>
<dbReference type="InterPro" id="IPR051412">
    <property type="entry name" value="Formin_Homology_Diaphanous_sf"/>
</dbReference>
<evidence type="ECO:0000256" key="1">
    <source>
        <dbReference type="SAM" id="Phobius"/>
    </source>
</evidence>
<protein>
    <recommendedName>
        <fullName evidence="2">Formin GTPase-binding domain-containing protein</fullName>
    </recommendedName>
</protein>
<dbReference type="AlphaFoldDB" id="A0A9N7V2Y9"/>
<dbReference type="GO" id="GO:0031267">
    <property type="term" value="F:small GTPase binding"/>
    <property type="evidence" value="ECO:0007669"/>
    <property type="project" value="InterPro"/>
</dbReference>
<feature type="domain" description="Formin GTPase-binding" evidence="2">
    <location>
        <begin position="26"/>
        <end position="141"/>
    </location>
</feature>
<dbReference type="PANTHER" id="PTHR45691">
    <property type="entry name" value="PROTEIN DIAPHANOUS"/>
    <property type="match status" value="1"/>
</dbReference>
<reference evidence="3" key="1">
    <citation type="submission" date="2020-03" db="EMBL/GenBank/DDBJ databases">
        <authorList>
            <person name="Weist P."/>
        </authorList>
    </citation>
    <scope>NUCLEOTIDE SEQUENCE</scope>
</reference>
<evidence type="ECO:0000313" key="4">
    <source>
        <dbReference type="Proteomes" id="UP001153269"/>
    </source>
</evidence>
<dbReference type="Gene3D" id="1.10.20.40">
    <property type="entry name" value="Formin, diaphanous GTPase-binding domain"/>
    <property type="match status" value="1"/>
</dbReference>
<accession>A0A9N7V2Y9</accession>
<evidence type="ECO:0000313" key="3">
    <source>
        <dbReference type="EMBL" id="CAB1441867.1"/>
    </source>
</evidence>
<comment type="caution">
    <text evidence="3">The sequence shown here is derived from an EMBL/GenBank/DDBJ whole genome shotgun (WGS) entry which is preliminary data.</text>
</comment>
<evidence type="ECO:0000259" key="2">
    <source>
        <dbReference type="SMART" id="SM01140"/>
    </source>
</evidence>
<dbReference type="InterPro" id="IPR044933">
    <property type="entry name" value="DIA_GBD_sf"/>
</dbReference>
<dbReference type="InterPro" id="IPR010473">
    <property type="entry name" value="GTPase-bd"/>
</dbReference>
<proteinExistence type="predicted"/>
<dbReference type="SMART" id="SM01140">
    <property type="entry name" value="Drf_GBD"/>
    <property type="match status" value="1"/>
</dbReference>